<organism evidence="1 2">
    <name type="scientific">Metabacillus rhizosphaerae</name>
    <dbReference type="NCBI Taxonomy" id="3117747"/>
    <lineage>
        <taxon>Bacteria</taxon>
        <taxon>Bacillati</taxon>
        <taxon>Bacillota</taxon>
        <taxon>Bacilli</taxon>
        <taxon>Bacillales</taxon>
        <taxon>Bacillaceae</taxon>
        <taxon>Metabacillus</taxon>
    </lineage>
</organism>
<reference evidence="1 2" key="1">
    <citation type="submission" date="2024-02" db="EMBL/GenBank/DDBJ databases">
        <title>Seven novel Bacillus-like species.</title>
        <authorList>
            <person name="Liu G."/>
        </authorList>
    </citation>
    <scope>NUCLEOTIDE SEQUENCE [LARGE SCALE GENOMIC DNA]</scope>
    <source>
        <strain evidence="1 2">FJAT-53654</strain>
    </source>
</reference>
<dbReference type="RefSeq" id="WP_338788809.1">
    <property type="nucleotide sequence ID" value="NZ_CP147403.1"/>
</dbReference>
<gene>
    <name evidence="1" type="ORF">WCV66_09575</name>
</gene>
<evidence type="ECO:0000313" key="1">
    <source>
        <dbReference type="EMBL" id="WXB90423.1"/>
    </source>
</evidence>
<evidence type="ECO:0000313" key="2">
    <source>
        <dbReference type="Proteomes" id="UP001368328"/>
    </source>
</evidence>
<dbReference type="EMBL" id="CP147403">
    <property type="protein sequence ID" value="WXB90423.1"/>
    <property type="molecule type" value="Genomic_DNA"/>
</dbReference>
<dbReference type="InterPro" id="IPR019612">
    <property type="entry name" value="Minor_capsid_put"/>
</dbReference>
<sequence>MIVKPIPKHLLIHTVVYEQFQEGDGITTESGFLPPVTLSDVRVQALSNIKKNTNSEDLLYDAMLFYDVVNSSSSAPFEFTEKSKVNHNGKTMFIEKVNPVEAIKLHHYEIGLK</sequence>
<dbReference type="Proteomes" id="UP001368328">
    <property type="component" value="Chromosome"/>
</dbReference>
<accession>A0ABZ2MYG6</accession>
<protein>
    <submittedName>
        <fullName evidence="1">Minor capsid protein</fullName>
    </submittedName>
</protein>
<name>A0ABZ2MYG6_9BACI</name>
<proteinExistence type="predicted"/>
<dbReference type="Pfam" id="PF10665">
    <property type="entry name" value="Minor_capsid_1"/>
    <property type="match status" value="1"/>
</dbReference>
<keyword evidence="2" id="KW-1185">Reference proteome</keyword>